<feature type="region of interest" description="Disordered" evidence="1">
    <location>
        <begin position="205"/>
        <end position="240"/>
    </location>
</feature>
<dbReference type="EMBL" id="DS268114">
    <property type="protein sequence ID" value="KMM73205.1"/>
    <property type="molecule type" value="Genomic_DNA"/>
</dbReference>
<organism evidence="2 3">
    <name type="scientific">Coccidioides posadasii RMSCC 3488</name>
    <dbReference type="NCBI Taxonomy" id="454284"/>
    <lineage>
        <taxon>Eukaryota</taxon>
        <taxon>Fungi</taxon>
        <taxon>Dikarya</taxon>
        <taxon>Ascomycota</taxon>
        <taxon>Pezizomycotina</taxon>
        <taxon>Eurotiomycetes</taxon>
        <taxon>Eurotiomycetidae</taxon>
        <taxon>Onygenales</taxon>
        <taxon>Onygenaceae</taxon>
        <taxon>Coccidioides</taxon>
    </lineage>
</organism>
<reference evidence="3" key="2">
    <citation type="journal article" date="2009" name="Genome Res.">
        <title>Comparative genomic analyses of the human fungal pathogens Coccidioides and their relatives.</title>
        <authorList>
            <person name="Sharpton T.J."/>
            <person name="Stajich J.E."/>
            <person name="Rounsley S.D."/>
            <person name="Gardner M.J."/>
            <person name="Wortman J.R."/>
            <person name="Jordar V.S."/>
            <person name="Maiti R."/>
            <person name="Kodira C.D."/>
            <person name="Neafsey D.E."/>
            <person name="Zeng Q."/>
            <person name="Hung C.-Y."/>
            <person name="McMahan C."/>
            <person name="Muszewska A."/>
            <person name="Grynberg M."/>
            <person name="Mandel M.A."/>
            <person name="Kellner E.M."/>
            <person name="Barker B.M."/>
            <person name="Galgiani J.N."/>
            <person name="Orbach M.J."/>
            <person name="Kirkland T.N."/>
            <person name="Cole G.T."/>
            <person name="Henn M.R."/>
            <person name="Birren B.W."/>
            <person name="Taylor J.W."/>
        </authorList>
    </citation>
    <scope>NUCLEOTIDE SEQUENCE [LARGE SCALE GENOMIC DNA]</scope>
    <source>
        <strain evidence="3">RMSCC 3488</strain>
    </source>
</reference>
<proteinExistence type="predicted"/>
<evidence type="ECO:0000256" key="1">
    <source>
        <dbReference type="SAM" id="MobiDB-lite"/>
    </source>
</evidence>
<dbReference type="AlphaFoldDB" id="A0A0J6FUW2"/>
<dbReference type="Proteomes" id="UP000054567">
    <property type="component" value="Unassembled WGS sequence"/>
</dbReference>
<evidence type="ECO:0000313" key="3">
    <source>
        <dbReference type="Proteomes" id="UP000054567"/>
    </source>
</evidence>
<sequence length="240" mass="27015">MEVQLIESASEAICKIISQSMTEGHYVCPEETSHRSFPPVCVLLGNFRRRRATTSYASSWMLNKVSERSGRHRSMHRCFEDVWRISANGHSSVTSTPIWSSRGPAALQTWRTIDSCSKLEWIQEIACVEALCSLSVHTVVSSRVKTRAPNTFGENSRQITTIPLEQQNSAEKGHQPLFIIHRARPDRARDREASRLSAWEARRCGTHLHSQSTPDSALRQHREMGGTKKRASSALPSIAH</sequence>
<accession>A0A0J6FUW2</accession>
<gene>
    <name evidence="2" type="ORF">CPAG_09494</name>
</gene>
<protein>
    <submittedName>
        <fullName evidence="2">Uncharacterized protein</fullName>
    </submittedName>
</protein>
<reference evidence="2 3" key="1">
    <citation type="submission" date="2007-06" db="EMBL/GenBank/DDBJ databases">
        <title>The Genome Sequence of Coccidioides posadasii RMSCC_3488.</title>
        <authorList>
            <consortium name="Coccidioides Genome Resources Consortium"/>
            <consortium name="The Broad Institute Genome Sequencing Platform"/>
            <person name="Henn M.R."/>
            <person name="Sykes S."/>
            <person name="Young S."/>
            <person name="Jaffe D."/>
            <person name="Berlin A."/>
            <person name="Alvarez P."/>
            <person name="Butler J."/>
            <person name="Gnerre S."/>
            <person name="Grabherr M."/>
            <person name="Mauceli E."/>
            <person name="Brockman W."/>
            <person name="Kodira C."/>
            <person name="Alvarado L."/>
            <person name="Zeng Q."/>
            <person name="Crawford M."/>
            <person name="Antoine C."/>
            <person name="Devon K."/>
            <person name="Galgiani J."/>
            <person name="Orsborn K."/>
            <person name="Lewis M.L."/>
            <person name="Nusbaum C."/>
            <person name="Galagan J."/>
            <person name="Birren B."/>
        </authorList>
    </citation>
    <scope>NUCLEOTIDE SEQUENCE [LARGE SCALE GENOMIC DNA]</scope>
    <source>
        <strain evidence="2 3">RMSCC 3488</strain>
    </source>
</reference>
<evidence type="ECO:0000313" key="2">
    <source>
        <dbReference type="EMBL" id="KMM73205.1"/>
    </source>
</evidence>
<dbReference type="VEuPathDB" id="FungiDB:CPAG_09494"/>
<name>A0A0J6FUW2_COCPO</name>
<reference evidence="3" key="3">
    <citation type="journal article" date="2010" name="Genome Res.">
        <title>Population genomic sequencing of Coccidioides fungi reveals recent hybridization and transposon control.</title>
        <authorList>
            <person name="Neafsey D.E."/>
            <person name="Barker B.M."/>
            <person name="Sharpton T.J."/>
            <person name="Stajich J.E."/>
            <person name="Park D.J."/>
            <person name="Whiston E."/>
            <person name="Hung C.-Y."/>
            <person name="McMahan C."/>
            <person name="White J."/>
            <person name="Sykes S."/>
            <person name="Heiman D."/>
            <person name="Young S."/>
            <person name="Zeng Q."/>
            <person name="Abouelleil A."/>
            <person name="Aftuck L."/>
            <person name="Bessette D."/>
            <person name="Brown A."/>
            <person name="FitzGerald M."/>
            <person name="Lui A."/>
            <person name="Macdonald J.P."/>
            <person name="Priest M."/>
            <person name="Orbach M.J."/>
            <person name="Galgiani J.N."/>
            <person name="Kirkland T.N."/>
            <person name="Cole G.T."/>
            <person name="Birren B.W."/>
            <person name="Henn M.R."/>
            <person name="Taylor J.W."/>
            <person name="Rounsley S.D."/>
        </authorList>
    </citation>
    <scope>NUCLEOTIDE SEQUENCE [LARGE SCALE GENOMIC DNA]</scope>
    <source>
        <strain evidence="3">RMSCC 3488</strain>
    </source>
</reference>